<comment type="caution">
    <text evidence="8">The sequence shown here is derived from an EMBL/GenBank/DDBJ whole genome shotgun (WGS) entry which is preliminary data.</text>
</comment>
<evidence type="ECO:0000256" key="1">
    <source>
        <dbReference type="ARBA" id="ARBA00004141"/>
    </source>
</evidence>
<proteinExistence type="predicted"/>
<dbReference type="SUPFAM" id="SSF103473">
    <property type="entry name" value="MFS general substrate transporter"/>
    <property type="match status" value="1"/>
</dbReference>
<dbReference type="PANTHER" id="PTHR48020:SF49">
    <property type="entry name" value="SUGAR TRANSPORTER"/>
    <property type="match status" value="1"/>
</dbReference>
<sequence>MLGVTAILSLALSFDHENARIATVVGLARSYWKSQENATTSVWKELLLRPKPVVRWILIAAISIYFFEHAVEIEAVVLYGLRIFKKAALTTLGFSLTMVENAEKELLWALTLSIVAMYTFLAFFSIGIAPITWVYSSKIFPLKLRTQGMAIRVAVNRKMNAIISMTFISVYKAITIGGAFFMFAGIAVIAWWFFYFLLPDTKEKSLEKTESLFTRGGGGAPTRNNGGV</sequence>
<evidence type="ECO:0000259" key="7">
    <source>
        <dbReference type="PROSITE" id="PS50850"/>
    </source>
</evidence>
<feature type="domain" description="Major facilitator superfamily (MFS) profile" evidence="7">
    <location>
        <begin position="1"/>
        <end position="202"/>
    </location>
</feature>
<name>A0ABQ8HFM9_9ROSI</name>
<dbReference type="EMBL" id="JAFEMO010000011">
    <property type="protein sequence ID" value="KAH7557387.1"/>
    <property type="molecule type" value="Genomic_DNA"/>
</dbReference>
<feature type="transmembrane region" description="Helical" evidence="6">
    <location>
        <begin position="54"/>
        <end position="71"/>
    </location>
</feature>
<dbReference type="Pfam" id="PF00083">
    <property type="entry name" value="Sugar_tr"/>
    <property type="match status" value="1"/>
</dbReference>
<dbReference type="InterPro" id="IPR005828">
    <property type="entry name" value="MFS_sugar_transport-like"/>
</dbReference>
<keyword evidence="9" id="KW-1185">Reference proteome</keyword>
<keyword evidence="3 6" id="KW-0812">Transmembrane</keyword>
<evidence type="ECO:0000256" key="4">
    <source>
        <dbReference type="ARBA" id="ARBA00022989"/>
    </source>
</evidence>
<gene>
    <name evidence="8" type="ORF">JRO89_XS11G0138100</name>
</gene>
<dbReference type="InterPro" id="IPR036259">
    <property type="entry name" value="MFS_trans_sf"/>
</dbReference>
<keyword evidence="2" id="KW-0813">Transport</keyword>
<dbReference type="InterPro" id="IPR003663">
    <property type="entry name" value="Sugar/inositol_transpt"/>
</dbReference>
<feature type="transmembrane region" description="Helical" evidence="6">
    <location>
        <begin position="106"/>
        <end position="135"/>
    </location>
</feature>
<evidence type="ECO:0000256" key="3">
    <source>
        <dbReference type="ARBA" id="ARBA00022692"/>
    </source>
</evidence>
<evidence type="ECO:0000256" key="5">
    <source>
        <dbReference type="ARBA" id="ARBA00023136"/>
    </source>
</evidence>
<organism evidence="8 9">
    <name type="scientific">Xanthoceras sorbifolium</name>
    <dbReference type="NCBI Taxonomy" id="99658"/>
    <lineage>
        <taxon>Eukaryota</taxon>
        <taxon>Viridiplantae</taxon>
        <taxon>Streptophyta</taxon>
        <taxon>Embryophyta</taxon>
        <taxon>Tracheophyta</taxon>
        <taxon>Spermatophyta</taxon>
        <taxon>Magnoliopsida</taxon>
        <taxon>eudicotyledons</taxon>
        <taxon>Gunneridae</taxon>
        <taxon>Pentapetalae</taxon>
        <taxon>rosids</taxon>
        <taxon>malvids</taxon>
        <taxon>Sapindales</taxon>
        <taxon>Sapindaceae</taxon>
        <taxon>Xanthoceroideae</taxon>
        <taxon>Xanthoceras</taxon>
    </lineage>
</organism>
<keyword evidence="5 6" id="KW-0472">Membrane</keyword>
<evidence type="ECO:0000313" key="8">
    <source>
        <dbReference type="EMBL" id="KAH7557387.1"/>
    </source>
</evidence>
<protein>
    <recommendedName>
        <fullName evidence="7">Major facilitator superfamily (MFS) profile domain-containing protein</fullName>
    </recommendedName>
</protein>
<dbReference type="PANTHER" id="PTHR48020">
    <property type="entry name" value="PROTON MYO-INOSITOL COTRANSPORTER"/>
    <property type="match status" value="1"/>
</dbReference>
<evidence type="ECO:0000256" key="6">
    <source>
        <dbReference type="SAM" id="Phobius"/>
    </source>
</evidence>
<dbReference type="Gene3D" id="1.20.1250.20">
    <property type="entry name" value="MFS general substrate transporter like domains"/>
    <property type="match status" value="1"/>
</dbReference>
<comment type="subcellular location">
    <subcellularLocation>
        <location evidence="1">Membrane</location>
        <topology evidence="1">Multi-pass membrane protein</topology>
    </subcellularLocation>
</comment>
<accession>A0ABQ8HFM9</accession>
<evidence type="ECO:0000256" key="2">
    <source>
        <dbReference type="ARBA" id="ARBA00022448"/>
    </source>
</evidence>
<dbReference type="Proteomes" id="UP000827721">
    <property type="component" value="Unassembled WGS sequence"/>
</dbReference>
<dbReference type="PROSITE" id="PS50850">
    <property type="entry name" value="MFS"/>
    <property type="match status" value="1"/>
</dbReference>
<dbReference type="InterPro" id="IPR050814">
    <property type="entry name" value="Myo-inositol_Transporter"/>
</dbReference>
<dbReference type="PRINTS" id="PR00171">
    <property type="entry name" value="SUGRTRNSPORT"/>
</dbReference>
<feature type="transmembrane region" description="Helical" evidence="6">
    <location>
        <begin position="180"/>
        <end position="198"/>
    </location>
</feature>
<evidence type="ECO:0000313" key="9">
    <source>
        <dbReference type="Proteomes" id="UP000827721"/>
    </source>
</evidence>
<reference evidence="8 9" key="1">
    <citation type="submission" date="2021-02" db="EMBL/GenBank/DDBJ databases">
        <title>Plant Genome Project.</title>
        <authorList>
            <person name="Zhang R.-G."/>
        </authorList>
    </citation>
    <scope>NUCLEOTIDE SEQUENCE [LARGE SCALE GENOMIC DNA]</scope>
    <source>
        <tissue evidence="8">Leaves</tissue>
    </source>
</reference>
<keyword evidence="4 6" id="KW-1133">Transmembrane helix</keyword>
<dbReference type="InterPro" id="IPR020846">
    <property type="entry name" value="MFS_dom"/>
</dbReference>